<dbReference type="FunCoup" id="A0A200R4Q0">
    <property type="interactions" value="1345"/>
</dbReference>
<dbReference type="STRING" id="56857.A0A200R4Q0"/>
<feature type="region of interest" description="Disordered" evidence="1">
    <location>
        <begin position="1"/>
        <end position="48"/>
    </location>
</feature>
<keyword evidence="3" id="KW-1185">Reference proteome</keyword>
<dbReference type="PANTHER" id="PTHR34686">
    <property type="entry name" value="MATERNAL EFFECT EMBRYO ARREST PROTEIN"/>
    <property type="match status" value="1"/>
</dbReference>
<accession>A0A200R4Q0</accession>
<evidence type="ECO:0000313" key="3">
    <source>
        <dbReference type="Proteomes" id="UP000195402"/>
    </source>
</evidence>
<sequence>MSSTMRPNRSDVHLSSEEEAKIERETREYFGALAPKRHSKPHRSDNNYSSSYHYINSSFPLTSHHPNNNTTTTIIIPELVKFQDLESHHPQKLVYNGNPQQQQVAEEEYMETEYYKDLNCIDKQHHTTGTGFIKVMENNNNNGSFFRLSSPDPKVGCQFPCKGNPATNDWIPVDATSDMVMLAGSHKPNRSDL</sequence>
<reference evidence="2 3" key="1">
    <citation type="journal article" date="2017" name="Mol. Plant">
        <title>The Genome of Medicinal Plant Macleaya cordata Provides New Insights into Benzylisoquinoline Alkaloids Metabolism.</title>
        <authorList>
            <person name="Liu X."/>
            <person name="Liu Y."/>
            <person name="Huang P."/>
            <person name="Ma Y."/>
            <person name="Qing Z."/>
            <person name="Tang Q."/>
            <person name="Cao H."/>
            <person name="Cheng P."/>
            <person name="Zheng Y."/>
            <person name="Yuan Z."/>
            <person name="Zhou Y."/>
            <person name="Liu J."/>
            <person name="Tang Z."/>
            <person name="Zhuo Y."/>
            <person name="Zhang Y."/>
            <person name="Yu L."/>
            <person name="Huang J."/>
            <person name="Yang P."/>
            <person name="Peng Q."/>
            <person name="Zhang J."/>
            <person name="Jiang W."/>
            <person name="Zhang Z."/>
            <person name="Lin K."/>
            <person name="Ro D.K."/>
            <person name="Chen X."/>
            <person name="Xiong X."/>
            <person name="Shang Y."/>
            <person name="Huang S."/>
            <person name="Zeng J."/>
        </authorList>
    </citation>
    <scope>NUCLEOTIDE SEQUENCE [LARGE SCALE GENOMIC DNA]</scope>
    <source>
        <strain evidence="3">cv. BLH2017</strain>
        <tissue evidence="2">Root</tissue>
    </source>
</reference>
<dbReference type="OMA" id="IVRCTSN"/>
<dbReference type="Proteomes" id="UP000195402">
    <property type="component" value="Unassembled WGS sequence"/>
</dbReference>
<dbReference type="PANTHER" id="PTHR34686:SF5">
    <property type="entry name" value="OS05G0451300 PROTEIN"/>
    <property type="match status" value="1"/>
</dbReference>
<evidence type="ECO:0000256" key="1">
    <source>
        <dbReference type="SAM" id="MobiDB-lite"/>
    </source>
</evidence>
<dbReference type="EMBL" id="MVGT01000437">
    <property type="protein sequence ID" value="OVA17692.1"/>
    <property type="molecule type" value="Genomic_DNA"/>
</dbReference>
<evidence type="ECO:0008006" key="4">
    <source>
        <dbReference type="Google" id="ProtNLM"/>
    </source>
</evidence>
<organism evidence="2 3">
    <name type="scientific">Macleaya cordata</name>
    <name type="common">Five-seeded plume-poppy</name>
    <name type="synonym">Bocconia cordata</name>
    <dbReference type="NCBI Taxonomy" id="56857"/>
    <lineage>
        <taxon>Eukaryota</taxon>
        <taxon>Viridiplantae</taxon>
        <taxon>Streptophyta</taxon>
        <taxon>Embryophyta</taxon>
        <taxon>Tracheophyta</taxon>
        <taxon>Spermatophyta</taxon>
        <taxon>Magnoliopsida</taxon>
        <taxon>Ranunculales</taxon>
        <taxon>Papaveraceae</taxon>
        <taxon>Papaveroideae</taxon>
        <taxon>Macleaya</taxon>
    </lineage>
</organism>
<dbReference type="AlphaFoldDB" id="A0A200R4Q0"/>
<proteinExistence type="predicted"/>
<gene>
    <name evidence="2" type="ORF">BVC80_1835g66</name>
</gene>
<evidence type="ECO:0000313" key="2">
    <source>
        <dbReference type="EMBL" id="OVA17692.1"/>
    </source>
</evidence>
<comment type="caution">
    <text evidence="2">The sequence shown here is derived from an EMBL/GenBank/DDBJ whole genome shotgun (WGS) entry which is preliminary data.</text>
</comment>
<dbReference type="OrthoDB" id="1918800at2759"/>
<dbReference type="InParanoid" id="A0A200R4Q0"/>
<name>A0A200R4Q0_MACCD</name>
<protein>
    <recommendedName>
        <fullName evidence="4">Maternal effect embryo arrest 59</fullName>
    </recommendedName>
</protein>
<feature type="compositionally biased region" description="Basic and acidic residues" evidence="1">
    <location>
        <begin position="8"/>
        <end position="28"/>
    </location>
</feature>